<sequence>LYVPQCTQSYTVNRSYTQEIGPSWGGVEIDRAKDSQEGGGKRDEEEVGGWGNCCKILLCRGNEKVKKLECQGIFIYNERTEVKNKREKEYLIGDRIPYFIIYKSESGGIYNSNEHFNGLSIFLKEKVKNYEQGKEKVFNNFLYKIYYSSEVFSPQYYEVYTNGDLFTSVSSRQKDNMMKLKKERENKFIERHIFVLKKNMNSLYVSSTSFDKLYEDCSFVDLTGMHILKGRINGAGSPNGAYRTDGQRRASGKINKNCLSHKYILLEWLNESNLIVSNITLSKLTDNRKYLYEGKKDKAGAIYTEKEDEQYIWVFMYISKTDLMKAFFDYHLKLFFLRIVKRKNDNISMLFKFFLANNIIRNVFVKSFTEKREYNTNEKEKMREKKNIYTSSSFNTKYVFHISFNMYTRNYKSVECLSFFFSKFHCYDKQNKNFFMNSFVNNTLYSYLEDTEEEVQYENNTYTNGMEKNLLLLAYIYSSVSSINKENCNKCVKRKINFSFFNYDIENFPLLFQDHLYSQEDFIIYKEIENKIISKKSIFNVLVHKEITSEGINKNAKTNVVVQMEKNSPIRNMSFLNNCKIVMIDLYSNNIIIDKEKVRNKLKLTFSDVENCKDKSSHIIAKYDGGNLINNVNHLHMFHRLYVRLSLHMSDIAHHYRCNSVNEEKASFDAPWKKEYIQYGSGQNGYIATGGATDEEEEDIKGRNTRRNRRKYTNYLCGEHFAFSYDTLLSGRYVTPCHGEYLELDMKNDSEYQCTDYDIVSISNAKPFLNCMHDKDNPIDKEEYKHGNFTIYADEQTVYIRDIENIVATHTADFYIYLQENAFYSLIYPKNAEIKKQTNNNDLDSMKNTPFEKKKRKKKKEKKEKEEDEPQPNDGHTSETDISLLKHFIYVKTINYCGKKHKIVNYNKIHANEKFKYNVLEANDIQKLNIPIYYSLLCTQKHYSDVIYVYSFPRGNDSYQFILYLSSLTSAFLILFTFYLSYKFA</sequence>
<evidence type="ECO:0000313" key="3">
    <source>
        <dbReference type="EMBL" id="SBT01723.1"/>
    </source>
</evidence>
<proteinExistence type="predicted"/>
<protein>
    <submittedName>
        <fullName evidence="3">Uncharacterized protein</fullName>
    </submittedName>
</protein>
<dbReference type="EMBL" id="FLQW01007228">
    <property type="protein sequence ID" value="SBT01723.1"/>
    <property type="molecule type" value="Genomic_DNA"/>
</dbReference>
<reference evidence="4" key="1">
    <citation type="submission" date="2016-05" db="EMBL/GenBank/DDBJ databases">
        <authorList>
            <person name="Naeem Raeece"/>
        </authorList>
    </citation>
    <scope>NUCLEOTIDE SEQUENCE [LARGE SCALE GENOMIC DNA]</scope>
</reference>
<evidence type="ECO:0000256" key="1">
    <source>
        <dbReference type="SAM" id="MobiDB-lite"/>
    </source>
</evidence>
<feature type="non-terminal residue" evidence="3">
    <location>
        <position position="1"/>
    </location>
</feature>
<dbReference type="Proteomes" id="UP000078597">
    <property type="component" value="Unassembled WGS sequence"/>
</dbReference>
<feature type="region of interest" description="Disordered" evidence="1">
    <location>
        <begin position="838"/>
        <end position="879"/>
    </location>
</feature>
<feature type="transmembrane region" description="Helical" evidence="2">
    <location>
        <begin position="961"/>
        <end position="982"/>
    </location>
</feature>
<keyword evidence="2" id="KW-0472">Membrane</keyword>
<keyword evidence="2" id="KW-1133">Transmembrane helix</keyword>
<gene>
    <name evidence="3" type="ORF">PMALA_083080</name>
</gene>
<feature type="compositionally biased region" description="Polar residues" evidence="1">
    <location>
        <begin position="838"/>
        <end position="848"/>
    </location>
</feature>
<name>A0A1A8XAP8_PLAMA</name>
<keyword evidence="2" id="KW-0812">Transmembrane</keyword>
<evidence type="ECO:0000256" key="2">
    <source>
        <dbReference type="SAM" id="Phobius"/>
    </source>
</evidence>
<dbReference type="VEuPathDB" id="PlasmoDB:PmUG01_07045100"/>
<evidence type="ECO:0000313" key="4">
    <source>
        <dbReference type="Proteomes" id="UP000078597"/>
    </source>
</evidence>
<feature type="compositionally biased region" description="Basic residues" evidence="1">
    <location>
        <begin position="853"/>
        <end position="862"/>
    </location>
</feature>
<dbReference type="AlphaFoldDB" id="A0A1A8XAP8"/>
<accession>A0A1A8XAP8</accession>
<organism evidence="3 4">
    <name type="scientific">Plasmodium malariae</name>
    <dbReference type="NCBI Taxonomy" id="5858"/>
    <lineage>
        <taxon>Eukaryota</taxon>
        <taxon>Sar</taxon>
        <taxon>Alveolata</taxon>
        <taxon>Apicomplexa</taxon>
        <taxon>Aconoidasida</taxon>
        <taxon>Haemosporida</taxon>
        <taxon>Plasmodiidae</taxon>
        <taxon>Plasmodium</taxon>
        <taxon>Plasmodium (Plasmodium)</taxon>
    </lineage>
</organism>